<sequence length="130" mass="13644">MTIEQLFGNDTSNVSEDHFEKVFGTLHEGVHEGAANECEVVASGPVGMTVEVRTGTFVTGGVFARVSAQDVLVIGVADALNPRIDRIVCRRDNATNQVTVYVLAGVAAGARAPGPLERNRSDHAAGAALR</sequence>
<name>A0A0F8Y562_9ZZZZ</name>
<evidence type="ECO:0000313" key="1">
    <source>
        <dbReference type="EMBL" id="KKK49309.1"/>
    </source>
</evidence>
<accession>A0A0F8Y562</accession>
<proteinExistence type="predicted"/>
<comment type="caution">
    <text evidence="1">The sequence shown here is derived from an EMBL/GenBank/DDBJ whole genome shotgun (WGS) entry which is preliminary data.</text>
</comment>
<dbReference type="AlphaFoldDB" id="A0A0F8Y562"/>
<feature type="non-terminal residue" evidence="1">
    <location>
        <position position="130"/>
    </location>
</feature>
<gene>
    <name evidence="1" type="ORF">LCGC14_3136370</name>
</gene>
<reference evidence="1" key="1">
    <citation type="journal article" date="2015" name="Nature">
        <title>Complex archaea that bridge the gap between prokaryotes and eukaryotes.</title>
        <authorList>
            <person name="Spang A."/>
            <person name="Saw J.H."/>
            <person name="Jorgensen S.L."/>
            <person name="Zaremba-Niedzwiedzka K."/>
            <person name="Martijn J."/>
            <person name="Lind A.E."/>
            <person name="van Eijk R."/>
            <person name="Schleper C."/>
            <person name="Guy L."/>
            <person name="Ettema T.J."/>
        </authorList>
    </citation>
    <scope>NUCLEOTIDE SEQUENCE</scope>
</reference>
<dbReference type="EMBL" id="LAZR01068615">
    <property type="protein sequence ID" value="KKK49309.1"/>
    <property type="molecule type" value="Genomic_DNA"/>
</dbReference>
<protein>
    <submittedName>
        <fullName evidence="1">Uncharacterized protein</fullName>
    </submittedName>
</protein>
<organism evidence="1">
    <name type="scientific">marine sediment metagenome</name>
    <dbReference type="NCBI Taxonomy" id="412755"/>
    <lineage>
        <taxon>unclassified sequences</taxon>
        <taxon>metagenomes</taxon>
        <taxon>ecological metagenomes</taxon>
    </lineage>
</organism>